<evidence type="ECO:0000256" key="4">
    <source>
        <dbReference type="ARBA" id="ARBA00023187"/>
    </source>
</evidence>
<dbReference type="Pfam" id="PF00400">
    <property type="entry name" value="WD40"/>
    <property type="match status" value="3"/>
</dbReference>
<keyword evidence="1 7" id="KW-0853">WD repeat</keyword>
<reference evidence="10" key="1">
    <citation type="journal article" date="2016" name="Nat. Commun.">
        <title>The Gonium pectorale genome demonstrates co-option of cell cycle regulation during the evolution of multicellularity.</title>
        <authorList>
            <person name="Hanschen E.R."/>
            <person name="Marriage T.N."/>
            <person name="Ferris P.J."/>
            <person name="Hamaji T."/>
            <person name="Toyoda A."/>
            <person name="Fujiyama A."/>
            <person name="Neme R."/>
            <person name="Noguchi H."/>
            <person name="Minakuchi Y."/>
            <person name="Suzuki M."/>
            <person name="Kawai-Toyooka H."/>
            <person name="Smith D.R."/>
            <person name="Sparks H."/>
            <person name="Anderson J."/>
            <person name="Bakaric R."/>
            <person name="Luria V."/>
            <person name="Karger A."/>
            <person name="Kirschner M.W."/>
            <person name="Durand P.M."/>
            <person name="Michod R.E."/>
            <person name="Nozaki H."/>
            <person name="Olson B.J."/>
        </authorList>
    </citation>
    <scope>NUCLEOTIDE SEQUENCE [LARGE SCALE GENOMIC DNA]</scope>
    <source>
        <strain evidence="10">NIES-2863</strain>
    </source>
</reference>
<dbReference type="PROSITE" id="PS50294">
    <property type="entry name" value="WD_REPEATS_REGION"/>
    <property type="match status" value="1"/>
</dbReference>
<dbReference type="PROSITE" id="PS50082">
    <property type="entry name" value="WD_REPEATS_2"/>
    <property type="match status" value="3"/>
</dbReference>
<feature type="region of interest" description="Disordered" evidence="8">
    <location>
        <begin position="818"/>
        <end position="879"/>
    </location>
</feature>
<feature type="compositionally biased region" description="Low complexity" evidence="8">
    <location>
        <begin position="840"/>
        <end position="859"/>
    </location>
</feature>
<dbReference type="InterPro" id="IPR036322">
    <property type="entry name" value="WD40_repeat_dom_sf"/>
</dbReference>
<organism evidence="9 10">
    <name type="scientific">Gonium pectorale</name>
    <name type="common">Green alga</name>
    <dbReference type="NCBI Taxonomy" id="33097"/>
    <lineage>
        <taxon>Eukaryota</taxon>
        <taxon>Viridiplantae</taxon>
        <taxon>Chlorophyta</taxon>
        <taxon>core chlorophytes</taxon>
        <taxon>Chlorophyceae</taxon>
        <taxon>CS clade</taxon>
        <taxon>Chlamydomonadales</taxon>
        <taxon>Volvocaceae</taxon>
        <taxon>Gonium</taxon>
    </lineage>
</organism>
<evidence type="ECO:0000313" key="10">
    <source>
        <dbReference type="Proteomes" id="UP000075714"/>
    </source>
</evidence>
<dbReference type="PANTHER" id="PTHR19877:SF13">
    <property type="entry name" value="SERINE-THREONINE KINASE RECEPTOR-ASSOCIATED PROTEIN"/>
    <property type="match status" value="1"/>
</dbReference>
<dbReference type="InterPro" id="IPR015943">
    <property type="entry name" value="WD40/YVTN_repeat-like_dom_sf"/>
</dbReference>
<evidence type="ECO:0000256" key="8">
    <source>
        <dbReference type="SAM" id="MobiDB-lite"/>
    </source>
</evidence>
<feature type="region of interest" description="Disordered" evidence="8">
    <location>
        <begin position="171"/>
        <end position="202"/>
    </location>
</feature>
<keyword evidence="10" id="KW-1185">Reference proteome</keyword>
<dbReference type="GO" id="GO:0032797">
    <property type="term" value="C:SMN complex"/>
    <property type="evidence" value="ECO:0007669"/>
    <property type="project" value="TreeGrafter"/>
</dbReference>
<evidence type="ECO:0000313" key="9">
    <source>
        <dbReference type="EMBL" id="KXZ48854.1"/>
    </source>
</evidence>
<dbReference type="GO" id="GO:0003723">
    <property type="term" value="F:RNA binding"/>
    <property type="evidence" value="ECO:0007669"/>
    <property type="project" value="TreeGrafter"/>
</dbReference>
<evidence type="ECO:0000256" key="7">
    <source>
        <dbReference type="PROSITE-ProRule" id="PRU00221"/>
    </source>
</evidence>
<accession>A0A150GGB5</accession>
<dbReference type="PANTHER" id="PTHR19877">
    <property type="entry name" value="EUKARYOTIC TRANSLATION INITIATION FACTOR 3 SUBUNIT I"/>
    <property type="match status" value="1"/>
</dbReference>
<dbReference type="GO" id="GO:0000387">
    <property type="term" value="P:spliceosomal snRNP assembly"/>
    <property type="evidence" value="ECO:0007669"/>
    <property type="project" value="TreeGrafter"/>
</dbReference>
<dbReference type="Gene3D" id="2.130.10.10">
    <property type="entry name" value="YVTN repeat-like/Quinoprotein amine dehydrogenase"/>
    <property type="match status" value="1"/>
</dbReference>
<feature type="repeat" description="WD" evidence="7">
    <location>
        <begin position="1660"/>
        <end position="1691"/>
    </location>
</feature>
<evidence type="ECO:0000256" key="1">
    <source>
        <dbReference type="ARBA" id="ARBA00022574"/>
    </source>
</evidence>
<dbReference type="SUPFAM" id="SSF50978">
    <property type="entry name" value="WD40 repeat-like"/>
    <property type="match status" value="1"/>
</dbReference>
<feature type="repeat" description="WD" evidence="7">
    <location>
        <begin position="1452"/>
        <end position="1493"/>
    </location>
</feature>
<comment type="caution">
    <text evidence="9">The sequence shown here is derived from an EMBL/GenBank/DDBJ whole genome shotgun (WGS) entry which is preliminary data.</text>
</comment>
<dbReference type="CDD" id="cd00200">
    <property type="entry name" value="WD40"/>
    <property type="match status" value="1"/>
</dbReference>
<feature type="repeat" description="WD" evidence="7">
    <location>
        <begin position="1493"/>
        <end position="1534"/>
    </location>
</feature>
<dbReference type="STRING" id="33097.A0A150GGB5"/>
<dbReference type="SMART" id="SM00320">
    <property type="entry name" value="WD40"/>
    <property type="match status" value="5"/>
</dbReference>
<evidence type="ECO:0000256" key="5">
    <source>
        <dbReference type="ARBA" id="ARBA00038394"/>
    </source>
</evidence>
<keyword evidence="4" id="KW-0508">mRNA splicing</keyword>
<dbReference type="EMBL" id="LSYV01000026">
    <property type="protein sequence ID" value="KXZ48854.1"/>
    <property type="molecule type" value="Genomic_DNA"/>
</dbReference>
<dbReference type="InterPro" id="IPR001680">
    <property type="entry name" value="WD40_rpt"/>
</dbReference>
<proteinExistence type="inferred from homology"/>
<feature type="compositionally biased region" description="Gly residues" evidence="8">
    <location>
        <begin position="172"/>
        <end position="187"/>
    </location>
</feature>
<keyword evidence="3" id="KW-0677">Repeat</keyword>
<dbReference type="OrthoDB" id="200206at2759"/>
<sequence length="1702" mass="174491">MLALSSDLFDGLESGSAGVEPAAAAAAEEGLAARSRCGGAGDGGGGAAAWSLHRDELAAAARPRLPLAVYARCVAGMGWEALLADLLAWLPSAQVAGAAALRALRACPALAPGLAAELLPLETEPGAEHAPGAAAALWRPWGVLRHLPYQPGLVSQLAGSVRQAAAASTAEGVGGGSWGTSGAGVGVDNGEARTQQGDGRGPERLLPAWLRAAVASRGSCTGDAPRAGLMRALPGTRLPHTGTTIIMASWPASMPGARAPPASAAAGSGQPSHWGAASGSARVAAVVVALLTPGMATWLAAQADPRVRDAAGVNPYSPFRVALALLETLGCDIDAGQHGVAPPWQPAREADAAEASRGQRQGAGRPLRSLALRMAAECCACVAAAEQQAALQGLLLAEPRFRRLQAHLAADAPLQAAAGRALVALSNRAAALEGPLARLALSAAAEAQRLAEAARELLPFAVLAPAAAVRRLILDGLSHPGQQPWVLQLLRCFAAAATVAALPAEAVTSDGARRAGAGGASGPVLLACLQEAVADAGRLLRTAADRRSLQGLLDGLMRAGLATPSQLLAEVTLPVLADAEAQHQDEPLAMAQMQAALLVAQQVLGGGPPTPAASPAEALPLPPLSFSPAAALAASHPAALLLAVAGSLERLYGMYRSGHGGRRQLEAAAIDVAFGVMERAVQLYGMYLKSRGPAVGPEAQTRAELRLLASGSEALPRRLTFTLLPLLEAAAADAEVAGRVEDGATEGESGGDQGALSRMLVSRLVPAAAWRPRSLRAADPRVAHEVLSDALTFAASSAAAAAALRTALLDAAAEADAPEAEAEATEERVVAQPGSGGAAGSWTAWGGDSASEAADSGSRGTTGVPRPDHTMAAGHGGHARDEALQELLASQLPVGDLIGDEAGAVAALRAEDVALSVVLACRASADAVRAAFAAERGGAAGSDATAPSAADLGLPTADRCAAHLALLASELAAVVTRLLGPGRGGSGRIGGTRQVAMVATVLLAELCGVAEAIVAGAAEEADADAAGVGAGGGAAGRGLDVWQGIILSVLQQLVAVLAAALPRGHASARRLLELARQLQSWPRGLPGPRPEPTAPYWTDWQPLVLALGAAAAAGDEPVVRAILRAWPGRCTQWQLSHLLGQALYGHTAGHQAVLRALVSGTEVDVREAAGGWALLDAAVDAQDEELTEALLQRGALEAVEPSHHEQLIKRLVAARAAGALALALKPPACDADVAGDLYELLGRLRRATGQRHVGEIQELVPRLRAAGERHGYLRIAVERALGDALASAMAGCHRGAATVLLHAGATPPRSAVSQDSQAAGVRMLCGLGFRFAAWPHGGRRLRKALVGGQAQLSRALLEADVWPAQAVRHALRAAARRGKLAEVKALLAPLGAAFGGGGGGAGCNSGQKAQPRPIVEINYSQSTPEGFFLASASKDGKPMLRHGENGDWYGTFEGHKGAVWACVLDTPALKCATGSADFSARVWDACGGSQLHEFQHNHIVRCVNFSYQGSRLATGGMEKIIRIFDLAKPEAEALKMPAAAVGIRSVNFIQNDNLIVCSYVDKPVLGVYDVRSLQQVQTIETVSPVTSIEVSFDQQHITTAEGSYVRFFDAATLQQVKQHKMTAPTESASYCAAKRKFVAGGEDMWVHLYDYDTGQELECNKGHHGPVHTIRWAPTYDAYASGSEDGTIRIWFPESADAAAAP</sequence>
<comment type="similarity">
    <text evidence="5">Belongs to the WD repeat STRAP family.</text>
</comment>
<keyword evidence="2" id="KW-0507">mRNA processing</keyword>
<dbReference type="Proteomes" id="UP000075714">
    <property type="component" value="Unassembled WGS sequence"/>
</dbReference>
<gene>
    <name evidence="9" type="ORF">GPECTOR_25g439</name>
</gene>
<protein>
    <recommendedName>
        <fullName evidence="6">Serine-threonine kinase receptor-associated protein</fullName>
    </recommendedName>
</protein>
<evidence type="ECO:0000256" key="2">
    <source>
        <dbReference type="ARBA" id="ARBA00022664"/>
    </source>
</evidence>
<name>A0A150GGB5_GONPE</name>
<evidence type="ECO:0000256" key="3">
    <source>
        <dbReference type="ARBA" id="ARBA00022737"/>
    </source>
</evidence>
<evidence type="ECO:0000256" key="6">
    <source>
        <dbReference type="ARBA" id="ARBA00040390"/>
    </source>
</evidence>
<feature type="region of interest" description="Disordered" evidence="8">
    <location>
        <begin position="340"/>
        <end position="361"/>
    </location>
</feature>